<protein>
    <submittedName>
        <fullName evidence="2">Uncharacterized protein</fullName>
    </submittedName>
</protein>
<dbReference type="EMBL" id="VOIH02000008">
    <property type="protein sequence ID" value="KAF3440679.1"/>
    <property type="molecule type" value="Genomic_DNA"/>
</dbReference>
<evidence type="ECO:0000313" key="3">
    <source>
        <dbReference type="Proteomes" id="UP000796880"/>
    </source>
</evidence>
<feature type="region of interest" description="Disordered" evidence="1">
    <location>
        <begin position="40"/>
        <end position="60"/>
    </location>
</feature>
<proteinExistence type="predicted"/>
<evidence type="ECO:0000256" key="1">
    <source>
        <dbReference type="SAM" id="MobiDB-lite"/>
    </source>
</evidence>
<feature type="compositionally biased region" description="Low complexity" evidence="1">
    <location>
        <begin position="40"/>
        <end position="50"/>
    </location>
</feature>
<evidence type="ECO:0000313" key="2">
    <source>
        <dbReference type="EMBL" id="KAF3440679.1"/>
    </source>
</evidence>
<keyword evidence="3" id="KW-1185">Reference proteome</keyword>
<reference evidence="2" key="1">
    <citation type="submission" date="2020-03" db="EMBL/GenBank/DDBJ databases">
        <title>A high-quality chromosome-level genome assembly of a woody plant with both climbing and erect habits, Rhamnella rubrinervis.</title>
        <authorList>
            <person name="Lu Z."/>
            <person name="Yang Y."/>
            <person name="Zhu X."/>
            <person name="Sun Y."/>
        </authorList>
    </citation>
    <scope>NUCLEOTIDE SEQUENCE</scope>
    <source>
        <strain evidence="2">BYM</strain>
        <tissue evidence="2">Leaf</tissue>
    </source>
</reference>
<sequence>MAIRSFGVRKLIASHKKLLGVLSEVVGRLYEDIVGQPKQVGGGQQDVVGGPLPSEVVGGL</sequence>
<name>A0A8K0GW40_9ROSA</name>
<organism evidence="2 3">
    <name type="scientific">Rhamnella rubrinervis</name>
    <dbReference type="NCBI Taxonomy" id="2594499"/>
    <lineage>
        <taxon>Eukaryota</taxon>
        <taxon>Viridiplantae</taxon>
        <taxon>Streptophyta</taxon>
        <taxon>Embryophyta</taxon>
        <taxon>Tracheophyta</taxon>
        <taxon>Spermatophyta</taxon>
        <taxon>Magnoliopsida</taxon>
        <taxon>eudicotyledons</taxon>
        <taxon>Gunneridae</taxon>
        <taxon>Pentapetalae</taxon>
        <taxon>rosids</taxon>
        <taxon>fabids</taxon>
        <taxon>Rosales</taxon>
        <taxon>Rhamnaceae</taxon>
        <taxon>rhamnoid group</taxon>
        <taxon>Rhamneae</taxon>
        <taxon>Rhamnella</taxon>
    </lineage>
</organism>
<gene>
    <name evidence="2" type="ORF">FNV43_RR18963</name>
</gene>
<dbReference type="Proteomes" id="UP000796880">
    <property type="component" value="Unassembled WGS sequence"/>
</dbReference>
<comment type="caution">
    <text evidence="2">The sequence shown here is derived from an EMBL/GenBank/DDBJ whole genome shotgun (WGS) entry which is preliminary data.</text>
</comment>
<dbReference type="AlphaFoldDB" id="A0A8K0GW40"/>
<accession>A0A8K0GW40</accession>